<proteinExistence type="predicted"/>
<sequence>MWESVGLETYKITYEASTGGEIRSVLKTTGATKILSTHLSSGYLAVNMADSIGKMRVHNLVALAHLPKPTDWNESWTPNHKNHDKLDNRVDNLEWATSSEQSFDRRPNSRGNVDSCPIVGIHVWDGSIVKFESALIAELCYDNIHHSGISMCLNGKRKTHGNYIWITPLELPDLPEEQWKVVNQDVPNYAVSVSTYGRVSYKFKHGYIKKVSSQEKMSERLSEETDRYPSIIIKNKPYQLHRVVWETFNGKIPNNMIVNHKNHDKQDARLSNLELSSQSGNISYAYNAGRYDETKSARKKMSIDGVIYESELQASKMLGISRRTISDRIKNKKFINYVLFNS</sequence>
<evidence type="ECO:0000313" key="3">
    <source>
        <dbReference type="Proteomes" id="UP000243236"/>
    </source>
</evidence>
<feature type="domain" description="HNH nuclease" evidence="1">
    <location>
        <begin position="51"/>
        <end position="102"/>
    </location>
</feature>
<dbReference type="InterPro" id="IPR048681">
    <property type="entry name" value="I-TevI_DNA-bd"/>
</dbReference>
<dbReference type="SMART" id="SM00507">
    <property type="entry name" value="HNHc"/>
    <property type="match status" value="2"/>
</dbReference>
<dbReference type="KEGG" id="vg:41900464"/>
<feature type="domain" description="HNH nuclease" evidence="1">
    <location>
        <begin position="234"/>
        <end position="282"/>
    </location>
</feature>
<dbReference type="InterPro" id="IPR036388">
    <property type="entry name" value="WH-like_DNA-bd_sf"/>
</dbReference>
<name>M1HK74_9PHYC</name>
<dbReference type="Gene3D" id="3.90.75.20">
    <property type="match status" value="2"/>
</dbReference>
<evidence type="ECO:0000313" key="2">
    <source>
        <dbReference type="EMBL" id="AGE50554.1"/>
    </source>
</evidence>
<dbReference type="InterPro" id="IPR003615">
    <property type="entry name" value="HNH_nuc"/>
</dbReference>
<dbReference type="Gene3D" id="1.10.10.10">
    <property type="entry name" value="Winged helix-like DNA-binding domain superfamily/Winged helix DNA-binding domain"/>
    <property type="match status" value="1"/>
</dbReference>
<gene>
    <name evidence="2" type="primary">CVA-1_586R</name>
    <name evidence="2" type="ORF">PBCVCVA1_586R</name>
</gene>
<dbReference type="SUPFAM" id="SSF54060">
    <property type="entry name" value="His-Me finger endonucleases"/>
    <property type="match status" value="2"/>
</dbReference>
<dbReference type="EMBL" id="JX997159">
    <property type="protein sequence ID" value="AGE50554.1"/>
    <property type="molecule type" value="Genomic_DNA"/>
</dbReference>
<evidence type="ECO:0000259" key="1">
    <source>
        <dbReference type="SMART" id="SM00507"/>
    </source>
</evidence>
<protein>
    <recommendedName>
        <fullName evidence="1">HNH nuclease domain-containing protein</fullName>
    </recommendedName>
</protein>
<dbReference type="SUPFAM" id="SSF64496">
    <property type="entry name" value="DNA-binding domain of intron-encoded endonucleases"/>
    <property type="match status" value="1"/>
</dbReference>
<dbReference type="Pfam" id="PF20987">
    <property type="entry name" value="I-TevI_DNA-bd"/>
    <property type="match status" value="1"/>
</dbReference>
<reference evidence="2 3" key="1">
    <citation type="submission" date="2012-10" db="EMBL/GenBank/DDBJ databases">
        <title>Towards defining the chloroviruses: a genomic journey through a genus of large DNA viruses.</title>
        <authorList>
            <person name="Jeanniard A."/>
            <person name="Dunigan D.D."/>
            <person name="Gurnon J.R."/>
            <person name="Agarkova I."/>
            <person name="Kang M."/>
            <person name="Vitek J."/>
            <person name="Duncan G."/>
            <person name="McClung O.W."/>
            <person name="Larsen M."/>
            <person name="Claverie J.-M."/>
            <person name="Van Etten J.L."/>
            <person name="Blanc G."/>
        </authorList>
    </citation>
    <scope>NUCLEOTIDE SEQUENCE [LARGE SCALE GENOMIC DNA]</scope>
</reference>
<dbReference type="GeneID" id="41900464"/>
<keyword evidence="3" id="KW-1185">Reference proteome</keyword>
<dbReference type="RefSeq" id="YP_009701890.1">
    <property type="nucleotide sequence ID" value="NC_044937.1"/>
</dbReference>
<dbReference type="Pfam" id="PF13392">
    <property type="entry name" value="HNH_3"/>
    <property type="match status" value="2"/>
</dbReference>
<accession>M1HK74</accession>
<dbReference type="Proteomes" id="UP000243236">
    <property type="component" value="Segment"/>
</dbReference>
<dbReference type="InterPro" id="IPR044925">
    <property type="entry name" value="His-Me_finger_sf"/>
</dbReference>
<organism evidence="2 3">
    <name type="scientific">Paramecium bursaria Chlorella virus CVA-1</name>
    <dbReference type="NCBI Taxonomy" id="42683"/>
    <lineage>
        <taxon>Viruses</taxon>
        <taxon>Varidnaviria</taxon>
        <taxon>Bamfordvirae</taxon>
        <taxon>Nucleocytoviricota</taxon>
        <taxon>Megaviricetes</taxon>
        <taxon>Algavirales</taxon>
        <taxon>Phycodnaviridae</taxon>
        <taxon>Chlorovirus</taxon>
        <taxon>Chlorovirus conductrix</taxon>
        <taxon>Paramecium bursaria Chlorella virus A1</taxon>
    </lineage>
</organism>